<dbReference type="EMBL" id="LZYO01000046">
    <property type="protein sequence ID" value="ODH39917.1"/>
    <property type="molecule type" value="Genomic_DNA"/>
</dbReference>
<protein>
    <submittedName>
        <fullName evidence="1">Uncharacterized protein</fullName>
    </submittedName>
</protein>
<sequence length="165" mass="18578">MHHPISAVAVAQTFQRSSLWWVGDDRCEISPLCSLIFWNSLDGPTYSQHELNEQVRERMKPRTTKYKLKLLVSSLHLMASQPPSNYLLNPLRGMVIEEPGGLHGWVTTQLPRYKSQDLSGIDITGPWMPDARSFLTCMDQGDNINMAGGRYRDVGSIELGSPTPH</sequence>
<accession>A0A1D2JKR1</accession>
<proteinExistence type="predicted"/>
<dbReference type="AlphaFoldDB" id="A0A1D2JKR1"/>
<organism evidence="1 2">
    <name type="scientific">Paracoccidioides brasiliensis</name>
    <dbReference type="NCBI Taxonomy" id="121759"/>
    <lineage>
        <taxon>Eukaryota</taxon>
        <taxon>Fungi</taxon>
        <taxon>Dikarya</taxon>
        <taxon>Ascomycota</taxon>
        <taxon>Pezizomycotina</taxon>
        <taxon>Eurotiomycetes</taxon>
        <taxon>Eurotiomycetidae</taxon>
        <taxon>Onygenales</taxon>
        <taxon>Ajellomycetaceae</taxon>
        <taxon>Paracoccidioides</taxon>
    </lineage>
</organism>
<reference evidence="1 2" key="1">
    <citation type="submission" date="2016-06" db="EMBL/GenBank/DDBJ databases">
        <authorList>
            <person name="Kjaerup R.B."/>
            <person name="Dalgaard T.S."/>
            <person name="Juul-Madsen H.R."/>
        </authorList>
    </citation>
    <scope>NUCLEOTIDE SEQUENCE [LARGE SCALE GENOMIC DNA]</scope>
    <source>
        <strain evidence="1 2">Pb300</strain>
    </source>
</reference>
<gene>
    <name evidence="1" type="ORF">ACO22_01746</name>
</gene>
<evidence type="ECO:0000313" key="2">
    <source>
        <dbReference type="Proteomes" id="UP000242814"/>
    </source>
</evidence>
<evidence type="ECO:0000313" key="1">
    <source>
        <dbReference type="EMBL" id="ODH39917.1"/>
    </source>
</evidence>
<comment type="caution">
    <text evidence="1">The sequence shown here is derived from an EMBL/GenBank/DDBJ whole genome shotgun (WGS) entry which is preliminary data.</text>
</comment>
<dbReference type="Proteomes" id="UP000242814">
    <property type="component" value="Unassembled WGS sequence"/>
</dbReference>
<name>A0A1D2JKR1_PARBR</name>